<dbReference type="InterPro" id="IPR006626">
    <property type="entry name" value="PbH1"/>
</dbReference>
<keyword evidence="5" id="KW-1185">Reference proteome</keyword>
<protein>
    <recommendedName>
        <fullName evidence="3">Secretion system C-terminal sorting domain-containing protein</fullName>
    </recommendedName>
</protein>
<keyword evidence="1 2" id="KW-0732">Signal</keyword>
<dbReference type="InterPro" id="IPR026444">
    <property type="entry name" value="Secre_tail"/>
</dbReference>
<dbReference type="InterPro" id="IPR012334">
    <property type="entry name" value="Pectin_lyas_fold"/>
</dbReference>
<dbReference type="SMART" id="SM00710">
    <property type="entry name" value="PbH1"/>
    <property type="match status" value="9"/>
</dbReference>
<sequence>MKVKKITFFILMCFVQGFSQTYVSTTGNDTTGTGTAALPYKTIVKGVQAAPSGGTVLVLSGTYAVTGPIFVGKPLTIQKSGSGAVVVNASGWTSTDTYVLGIVNTSNVTIDGLTISNKIGNGSKGIWILANSGATANLNNITIKNCIVKNIGWISNNLSAIPANSGIVTNAIKVDGGNGTYAITNVKIETNEVANCATGWGEAVTVTGNVNGFSVSGNTVYDIANIGIVAAGNYLSTGAASNNQARNGIIASNEVFNCMSAVANSAGIYVDGALNCTVQRNEVFNCGVGLSVGAEQNTSTGNGGLSTGHIVNNNSVYNNVITGAIFGGVNGSGYTTSVGNTKIFNNTFYKNRTGATINGVTTIQGTAVSTLADIYGGEVHFQNSSGITYKNNIMYATTGKKAFLASYGYTISSFVSNYNLYYRETNTDFIIDLTGTSFNGSSTTGSYNAAQFATATGQDVNSVVGLPGFTNAAAFNFTLASGAFATDKGDPTYSSTNSGTLDFDDDIRKRNGRIDIGCSELQTGSTSKKAATTVVAEEQIAPSFSVFPNPASDEININFGKSVNSAHIILLDLNGRELLKQDFSSVESARINISSLKVNSQLIILQINADNEITHNKIYLK</sequence>
<name>A0A9N8J3P1_9FLAO</name>
<evidence type="ECO:0000313" key="5">
    <source>
        <dbReference type="Proteomes" id="UP000533639"/>
    </source>
</evidence>
<dbReference type="SUPFAM" id="SSF51126">
    <property type="entry name" value="Pectin lyase-like"/>
    <property type="match status" value="1"/>
</dbReference>
<feature type="chain" id="PRO_5040126299" description="Secretion system C-terminal sorting domain-containing protein" evidence="2">
    <location>
        <begin position="22"/>
        <end position="621"/>
    </location>
</feature>
<reference evidence="4 5" key="1">
    <citation type="submission" date="2020-06" db="EMBL/GenBank/DDBJ databases">
        <authorList>
            <person name="Criscuolo A."/>
        </authorList>
    </citation>
    <scope>NUCLEOTIDE SEQUENCE [LARGE SCALE GENOMIC DNA]</scope>
    <source>
        <strain evidence="4">PXU-55</strain>
    </source>
</reference>
<evidence type="ECO:0000259" key="3">
    <source>
        <dbReference type="Pfam" id="PF18962"/>
    </source>
</evidence>
<comment type="caution">
    <text evidence="4">The sequence shown here is derived from an EMBL/GenBank/DDBJ whole genome shotgun (WGS) entry which is preliminary data.</text>
</comment>
<feature type="signal peptide" evidence="2">
    <location>
        <begin position="1"/>
        <end position="21"/>
    </location>
</feature>
<accession>A0A9N8J3P1</accession>
<dbReference type="Proteomes" id="UP000533639">
    <property type="component" value="Unassembled WGS sequence"/>
</dbReference>
<evidence type="ECO:0000313" key="4">
    <source>
        <dbReference type="EMBL" id="CAC9974894.1"/>
    </source>
</evidence>
<dbReference type="AlphaFoldDB" id="A0A9N8J3P1"/>
<evidence type="ECO:0000256" key="2">
    <source>
        <dbReference type="SAM" id="SignalP"/>
    </source>
</evidence>
<gene>
    <name evidence="4" type="ORF">FLAPXU55_02591</name>
</gene>
<dbReference type="EMBL" id="CAIJDE010000044">
    <property type="protein sequence ID" value="CAC9974894.1"/>
    <property type="molecule type" value="Genomic_DNA"/>
</dbReference>
<proteinExistence type="predicted"/>
<organism evidence="4 5">
    <name type="scientific">Flavobacterium panici</name>
    <dbReference type="NCBI Taxonomy" id="2654843"/>
    <lineage>
        <taxon>Bacteria</taxon>
        <taxon>Pseudomonadati</taxon>
        <taxon>Bacteroidota</taxon>
        <taxon>Flavobacteriia</taxon>
        <taxon>Flavobacteriales</taxon>
        <taxon>Flavobacteriaceae</taxon>
        <taxon>Flavobacterium</taxon>
    </lineage>
</organism>
<evidence type="ECO:0000256" key="1">
    <source>
        <dbReference type="ARBA" id="ARBA00022729"/>
    </source>
</evidence>
<dbReference type="Pfam" id="PF18962">
    <property type="entry name" value="Por_Secre_tail"/>
    <property type="match status" value="1"/>
</dbReference>
<dbReference type="Gene3D" id="2.160.20.10">
    <property type="entry name" value="Single-stranded right-handed beta-helix, Pectin lyase-like"/>
    <property type="match status" value="1"/>
</dbReference>
<dbReference type="InterPro" id="IPR011050">
    <property type="entry name" value="Pectin_lyase_fold/virulence"/>
</dbReference>
<feature type="domain" description="Secretion system C-terminal sorting" evidence="3">
    <location>
        <begin position="546"/>
        <end position="618"/>
    </location>
</feature>
<dbReference type="RefSeq" id="WP_180858118.1">
    <property type="nucleotide sequence ID" value="NZ_CAIJDE010000044.1"/>
</dbReference>